<keyword evidence="4 8" id="KW-0406">Ion transport</keyword>
<comment type="function">
    <text evidence="8">F(1)F(0) ATP synthase produces ATP from ADP in the presence of a proton or sodium gradient. F-type ATPases consist of two structural domains, F(1) containing the extramembraneous catalytic core and F(0) containing the membrane proton channel, linked together by a central stalk and a peripheral stalk. During catalysis, ATP synthesis in the catalytic domain of F(1) is coupled via a rotary mechanism of the central stalk subunits to proton translocation.</text>
</comment>
<gene>
    <name evidence="8" type="primary">atpH</name>
    <name evidence="9" type="ORF">SAMN04489868_11339</name>
</gene>
<dbReference type="EMBL" id="FOQE01000013">
    <property type="protein sequence ID" value="SFH69626.1"/>
    <property type="molecule type" value="Genomic_DNA"/>
</dbReference>
<dbReference type="PRINTS" id="PR00125">
    <property type="entry name" value="ATPASEDELTA"/>
</dbReference>
<keyword evidence="7 8" id="KW-0066">ATP synthesis</keyword>
<keyword evidence="6 8" id="KW-0139">CF(1)</keyword>
<evidence type="ECO:0000313" key="9">
    <source>
        <dbReference type="EMBL" id="SFH69626.1"/>
    </source>
</evidence>
<evidence type="ECO:0000256" key="5">
    <source>
        <dbReference type="ARBA" id="ARBA00023136"/>
    </source>
</evidence>
<dbReference type="PROSITE" id="PS00389">
    <property type="entry name" value="ATPASE_DELTA"/>
    <property type="match status" value="1"/>
</dbReference>
<dbReference type="Gene3D" id="1.10.520.20">
    <property type="entry name" value="N-terminal domain of the delta subunit of the F1F0-ATP synthase"/>
    <property type="match status" value="1"/>
</dbReference>
<evidence type="ECO:0000256" key="4">
    <source>
        <dbReference type="ARBA" id="ARBA00023065"/>
    </source>
</evidence>
<keyword evidence="2 8" id="KW-0813">Transport</keyword>
<dbReference type="Pfam" id="PF00213">
    <property type="entry name" value="OSCP"/>
    <property type="match status" value="1"/>
</dbReference>
<evidence type="ECO:0000256" key="1">
    <source>
        <dbReference type="ARBA" id="ARBA00004370"/>
    </source>
</evidence>
<organism evidence="9 10">
    <name type="scientific">Pisciglobus halotolerans</name>
    <dbReference type="NCBI Taxonomy" id="745365"/>
    <lineage>
        <taxon>Bacteria</taxon>
        <taxon>Bacillati</taxon>
        <taxon>Bacillota</taxon>
        <taxon>Bacilli</taxon>
        <taxon>Lactobacillales</taxon>
        <taxon>Carnobacteriaceae</taxon>
    </lineage>
</organism>
<dbReference type="InterPro" id="IPR000711">
    <property type="entry name" value="ATPase_OSCP/dsu"/>
</dbReference>
<keyword evidence="8" id="KW-1003">Cell membrane</keyword>
<evidence type="ECO:0000256" key="6">
    <source>
        <dbReference type="ARBA" id="ARBA00023196"/>
    </source>
</evidence>
<keyword evidence="10" id="KW-1185">Reference proteome</keyword>
<dbReference type="SUPFAM" id="SSF160527">
    <property type="entry name" value="V-type ATPase subunit E-like"/>
    <property type="match status" value="1"/>
</dbReference>
<dbReference type="SUPFAM" id="SSF47928">
    <property type="entry name" value="N-terminal domain of the delta subunit of the F1F0-ATP synthase"/>
    <property type="match status" value="1"/>
</dbReference>
<dbReference type="AlphaFoldDB" id="A0A1I3C5M3"/>
<dbReference type="GO" id="GO:0045259">
    <property type="term" value="C:proton-transporting ATP synthase complex"/>
    <property type="evidence" value="ECO:0007669"/>
    <property type="project" value="UniProtKB-KW"/>
</dbReference>
<dbReference type="GO" id="GO:0046933">
    <property type="term" value="F:proton-transporting ATP synthase activity, rotational mechanism"/>
    <property type="evidence" value="ECO:0007669"/>
    <property type="project" value="UniProtKB-UniRule"/>
</dbReference>
<keyword evidence="3 8" id="KW-0375">Hydrogen ion transport</keyword>
<evidence type="ECO:0000256" key="2">
    <source>
        <dbReference type="ARBA" id="ARBA00022448"/>
    </source>
</evidence>
<dbReference type="InterPro" id="IPR020781">
    <property type="entry name" value="ATPase_OSCP/d_CS"/>
</dbReference>
<reference evidence="9 10" key="1">
    <citation type="submission" date="2016-10" db="EMBL/GenBank/DDBJ databases">
        <authorList>
            <person name="de Groot N.N."/>
        </authorList>
    </citation>
    <scope>NUCLEOTIDE SEQUENCE [LARGE SCALE GENOMIC DNA]</scope>
    <source>
        <strain evidence="9 10">DSM 27630</strain>
    </source>
</reference>
<dbReference type="InterPro" id="IPR026015">
    <property type="entry name" value="ATP_synth_OSCP/delta_N_sf"/>
</dbReference>
<dbReference type="HAMAP" id="MF_01416">
    <property type="entry name" value="ATP_synth_delta_bact"/>
    <property type="match status" value="1"/>
</dbReference>
<evidence type="ECO:0000256" key="8">
    <source>
        <dbReference type="HAMAP-Rule" id="MF_01416"/>
    </source>
</evidence>
<dbReference type="PANTHER" id="PTHR11910">
    <property type="entry name" value="ATP SYNTHASE DELTA CHAIN"/>
    <property type="match status" value="1"/>
</dbReference>
<evidence type="ECO:0000313" key="10">
    <source>
        <dbReference type="Proteomes" id="UP000198668"/>
    </source>
</evidence>
<comment type="subcellular location">
    <subcellularLocation>
        <location evidence="8">Cell membrane</location>
        <topology evidence="8">Peripheral membrane protein</topology>
    </subcellularLocation>
    <subcellularLocation>
        <location evidence="1">Membrane</location>
    </subcellularLocation>
</comment>
<dbReference type="NCBIfam" id="TIGR01145">
    <property type="entry name" value="ATP_synt_delta"/>
    <property type="match status" value="1"/>
</dbReference>
<dbReference type="GO" id="GO:0005886">
    <property type="term" value="C:plasma membrane"/>
    <property type="evidence" value="ECO:0007669"/>
    <property type="project" value="UniProtKB-SubCell"/>
</dbReference>
<proteinExistence type="inferred from homology"/>
<accession>A0A1I3C5M3</accession>
<protein>
    <recommendedName>
        <fullName evidence="8">ATP synthase subunit delta</fullName>
    </recommendedName>
    <alternativeName>
        <fullName evidence="8">ATP synthase F(1) sector subunit delta</fullName>
    </alternativeName>
    <alternativeName>
        <fullName evidence="8">F-type ATPase subunit delta</fullName>
        <shortName evidence="8">F-ATPase subunit delta</shortName>
    </alternativeName>
</protein>
<evidence type="ECO:0000256" key="3">
    <source>
        <dbReference type="ARBA" id="ARBA00022781"/>
    </source>
</evidence>
<comment type="similarity">
    <text evidence="8">Belongs to the ATPase delta chain family.</text>
</comment>
<keyword evidence="5 8" id="KW-0472">Membrane</keyword>
<comment type="function">
    <text evidence="8">This protein is part of the stalk that links CF(0) to CF(1). It either transmits conformational changes from CF(0) to CF(1) or is implicated in proton conduction.</text>
</comment>
<dbReference type="RefSeq" id="WP_047391833.1">
    <property type="nucleotide sequence ID" value="NZ_FOQE01000013.1"/>
</dbReference>
<dbReference type="Proteomes" id="UP000198668">
    <property type="component" value="Unassembled WGS sequence"/>
</dbReference>
<name>A0A1I3C5M3_9LACT</name>
<evidence type="ECO:0000256" key="7">
    <source>
        <dbReference type="ARBA" id="ARBA00023310"/>
    </source>
</evidence>
<sequence>MNLNRTMNDAQIAKVFFQSSLEKDQLAVSFDELMDVRQILQNTPDLPAFFNNRAIEKEDKGKVLQDVTDGFSNLTKELIQEVYQLRLMGDLDSIIDEFEKLYDQHNQTIVAKVTTVVPLSDKQKEQLEEVFAEKIHAKRVIFQETIDPDIIGGVIIETGDQVYDGSIRSNLENIKKKIVFL</sequence>